<dbReference type="AlphaFoldDB" id="A0A6A7BFF6"/>
<dbReference type="InterPro" id="IPR045632">
    <property type="entry name" value="DUF6314"/>
</dbReference>
<dbReference type="InterPro" id="IPR033421">
    <property type="entry name" value="Rit1_DUSP-like"/>
</dbReference>
<feature type="compositionally biased region" description="Low complexity" evidence="1">
    <location>
        <begin position="458"/>
        <end position="472"/>
    </location>
</feature>
<dbReference type="OrthoDB" id="45256at2759"/>
<dbReference type="Pfam" id="PF19834">
    <property type="entry name" value="DUF6314"/>
    <property type="match status" value="1"/>
</dbReference>
<dbReference type="InterPro" id="IPR007306">
    <property type="entry name" value="Rit1"/>
</dbReference>
<evidence type="ECO:0000256" key="1">
    <source>
        <dbReference type="SAM" id="MobiDB-lite"/>
    </source>
</evidence>
<feature type="domain" description="Rit1 N-terminal" evidence="3">
    <location>
        <begin position="28"/>
        <end position="288"/>
    </location>
</feature>
<protein>
    <recommendedName>
        <fullName evidence="7">Initiator tRNA phosphoribosyl transferase</fullName>
    </recommendedName>
</protein>
<organism evidence="5 6">
    <name type="scientific">Plenodomus tracheiphilus IPT5</name>
    <dbReference type="NCBI Taxonomy" id="1408161"/>
    <lineage>
        <taxon>Eukaryota</taxon>
        <taxon>Fungi</taxon>
        <taxon>Dikarya</taxon>
        <taxon>Ascomycota</taxon>
        <taxon>Pezizomycotina</taxon>
        <taxon>Dothideomycetes</taxon>
        <taxon>Pleosporomycetidae</taxon>
        <taxon>Pleosporales</taxon>
        <taxon>Pleosporineae</taxon>
        <taxon>Leptosphaeriaceae</taxon>
        <taxon>Plenodomus</taxon>
    </lineage>
</organism>
<dbReference type="GO" id="GO:0005737">
    <property type="term" value="C:cytoplasm"/>
    <property type="evidence" value="ECO:0007669"/>
    <property type="project" value="TreeGrafter"/>
</dbReference>
<dbReference type="Pfam" id="PF17184">
    <property type="entry name" value="Rit1_C"/>
    <property type="match status" value="1"/>
</dbReference>
<evidence type="ECO:0000259" key="3">
    <source>
        <dbReference type="Pfam" id="PF17184"/>
    </source>
</evidence>
<evidence type="ECO:0000259" key="4">
    <source>
        <dbReference type="Pfam" id="PF19834"/>
    </source>
</evidence>
<dbReference type="PANTHER" id="PTHR31811:SF0">
    <property type="entry name" value="TRNA A64-2'-O-RIBOSYLPHOSPHATE TRANSFERASE"/>
    <property type="match status" value="1"/>
</dbReference>
<dbReference type="GO" id="GO:0019988">
    <property type="term" value="P:charged-tRNA amino acid modification"/>
    <property type="evidence" value="ECO:0007669"/>
    <property type="project" value="InterPro"/>
</dbReference>
<dbReference type="Proteomes" id="UP000799423">
    <property type="component" value="Unassembled WGS sequence"/>
</dbReference>
<proteinExistence type="predicted"/>
<evidence type="ECO:0008006" key="7">
    <source>
        <dbReference type="Google" id="ProtNLM"/>
    </source>
</evidence>
<feature type="domain" description="DUF6314" evidence="4">
    <location>
        <begin position="505"/>
        <end position="709"/>
    </location>
</feature>
<dbReference type="InterPro" id="IPR033449">
    <property type="entry name" value="Rit1_N"/>
</dbReference>
<dbReference type="Pfam" id="PF04179">
    <property type="entry name" value="Init_tRNA_PT"/>
    <property type="match status" value="1"/>
</dbReference>
<evidence type="ECO:0000313" key="6">
    <source>
        <dbReference type="Proteomes" id="UP000799423"/>
    </source>
</evidence>
<gene>
    <name evidence="5" type="ORF">T440DRAFT_442625</name>
</gene>
<dbReference type="GO" id="GO:0043399">
    <property type="term" value="F:tRNA adenosine(64)-2'-O-ribosylphosphate transferase activity"/>
    <property type="evidence" value="ECO:0007669"/>
    <property type="project" value="InterPro"/>
</dbReference>
<evidence type="ECO:0000313" key="5">
    <source>
        <dbReference type="EMBL" id="KAF2854140.1"/>
    </source>
</evidence>
<reference evidence="5" key="1">
    <citation type="submission" date="2020-01" db="EMBL/GenBank/DDBJ databases">
        <authorList>
            <consortium name="DOE Joint Genome Institute"/>
            <person name="Haridas S."/>
            <person name="Albert R."/>
            <person name="Binder M."/>
            <person name="Bloem J."/>
            <person name="Labutti K."/>
            <person name="Salamov A."/>
            <person name="Andreopoulos B."/>
            <person name="Baker S.E."/>
            <person name="Barry K."/>
            <person name="Bills G."/>
            <person name="Bluhm B.H."/>
            <person name="Cannon C."/>
            <person name="Castanera R."/>
            <person name="Culley D.E."/>
            <person name="Daum C."/>
            <person name="Ezra D."/>
            <person name="Gonzalez J.B."/>
            <person name="Henrissat B."/>
            <person name="Kuo A."/>
            <person name="Liang C."/>
            <person name="Lipzen A."/>
            <person name="Lutzoni F."/>
            <person name="Magnuson J."/>
            <person name="Mondo S."/>
            <person name="Nolan M."/>
            <person name="Ohm R."/>
            <person name="Pangilinan J."/>
            <person name="Park H.-J."/>
            <person name="Ramirez L."/>
            <person name="Alfaro M."/>
            <person name="Sun H."/>
            <person name="Tritt A."/>
            <person name="Yoshinaga Y."/>
            <person name="Zwiers L.-H."/>
            <person name="Turgeon B.G."/>
            <person name="Goodwin S.B."/>
            <person name="Spatafora J.W."/>
            <person name="Crous P.W."/>
            <person name="Grigoriev I.V."/>
        </authorList>
    </citation>
    <scope>NUCLEOTIDE SEQUENCE</scope>
    <source>
        <strain evidence="5">IPT5</strain>
    </source>
</reference>
<dbReference type="EMBL" id="MU006293">
    <property type="protein sequence ID" value="KAF2854140.1"/>
    <property type="molecule type" value="Genomic_DNA"/>
</dbReference>
<dbReference type="PANTHER" id="PTHR31811">
    <property type="entry name" value="TRNA A64-2'-O-RIBOSYLPHOSPHATE TRANSFERASE"/>
    <property type="match status" value="1"/>
</dbReference>
<sequence>MTQPIRESDILFPHQSNTPSLSTTLSTLRRSTLSLQNRLSSITFDSLFVTSVASAYDLPLVANERCGSWYIPPAQKEGSVYFKSTDGHMGQWKFSLRRLNLQLLDVVAERGGAVVVDSTRRGKSMPDALSKTVPVWCAVVNRAVFGESGGDGERARLHVPPSAVGESEKVQMEGMIEGFVKQFVEICKPHIPGLRAKLTKPLRPIWVTQASSLPSTPPSFPDFHPIVLCTASRRVQGAEISENGYIQGAADDHEAWSHGLTPQLFWRNKEFLMNTTQDDAPRVIEKLIAESDGGIATTTLINPTKNLYISTSENVDLTNFDAVFACTPTPHLFGDSKAKGPKHYLHLKCQTGKLGSRDLRTQLPRLPYLLTSLPSLSSSKILVCCPTGKDLAVGTALAILCLAADDQGNMNGQFRTEAITKDFIKQRLSWITTSNPALNPSRATLQSVNTMLFDTRIQQQPSPSMTDTSTTPKNPSHANTHDKPPPKISIQEQIFTSLYSSSQPWQFSRTLSSVLPTHPSGRVTGTATFTPCKTDTGVPTLLYAEEGEFVLENGMRFGVKRRYVYLLRAGEAEEEEKYIAVHFFDDEKTSKTEITHGVGGNGEAIGDLFVEMDTLHFCSELHDQNNDATTTITNNTNKKEFYKANNKQQHLCAEDLYTASWKFSAGMVGRVEQEQAGKEDGGDGGDVWWEVRYDVKGPKKDYSSCTVYTLA</sequence>
<keyword evidence="6" id="KW-1185">Reference proteome</keyword>
<name>A0A6A7BFF6_9PLEO</name>
<evidence type="ECO:0000259" key="2">
    <source>
        <dbReference type="Pfam" id="PF04179"/>
    </source>
</evidence>
<feature type="region of interest" description="Disordered" evidence="1">
    <location>
        <begin position="458"/>
        <end position="487"/>
    </location>
</feature>
<feature type="domain" description="Rit1 DUSP-like" evidence="2">
    <location>
        <begin position="343"/>
        <end position="452"/>
    </location>
</feature>
<accession>A0A6A7BFF6</accession>